<protein>
    <submittedName>
        <fullName evidence="2">Uncharacterized protein</fullName>
    </submittedName>
</protein>
<feature type="coiled-coil region" evidence="1">
    <location>
        <begin position="91"/>
        <end position="118"/>
    </location>
</feature>
<sequence>MSIKPGSRQSLRGMIKLQVLAKARHEMELSRLNAQFGAITEENAALFRMQNDRFENGAGIVPADLIMKRLETNKAKQAGLSERMVREKRDLLAVSRTIDILRGRLRQLEQEMERAASAEEIEEYVIHTIVGGTSLP</sequence>
<evidence type="ECO:0000256" key="1">
    <source>
        <dbReference type="SAM" id="Coils"/>
    </source>
</evidence>
<dbReference type="EMBL" id="PVBT01000005">
    <property type="protein sequence ID" value="PRD51628.1"/>
    <property type="molecule type" value="Genomic_DNA"/>
</dbReference>
<dbReference type="Proteomes" id="UP000238563">
    <property type="component" value="Unassembled WGS sequence"/>
</dbReference>
<proteinExistence type="predicted"/>
<keyword evidence="1" id="KW-0175">Coiled coil</keyword>
<dbReference type="RefSeq" id="WP_105735185.1">
    <property type="nucleotide sequence ID" value="NZ_PVBT01000005.1"/>
</dbReference>
<keyword evidence="3" id="KW-1185">Reference proteome</keyword>
<accession>A0A2S9JFC1</accession>
<reference evidence="2 3" key="1">
    <citation type="submission" date="2018-02" db="EMBL/GenBank/DDBJ databases">
        <title>The draft genome of Phyllobacterium myrsinacearum DSM5892.</title>
        <authorList>
            <person name="Li L."/>
            <person name="Liu L."/>
            <person name="Zhang X."/>
            <person name="Wang T."/>
        </authorList>
    </citation>
    <scope>NUCLEOTIDE SEQUENCE [LARGE SCALE GENOMIC DNA]</scope>
    <source>
        <strain evidence="2 3">DSM 5892</strain>
    </source>
</reference>
<evidence type="ECO:0000313" key="2">
    <source>
        <dbReference type="EMBL" id="PRD51628.1"/>
    </source>
</evidence>
<comment type="caution">
    <text evidence="2">The sequence shown here is derived from an EMBL/GenBank/DDBJ whole genome shotgun (WGS) entry which is preliminary data.</text>
</comment>
<dbReference type="AlphaFoldDB" id="A0A2S9JFC1"/>
<evidence type="ECO:0000313" key="3">
    <source>
        <dbReference type="Proteomes" id="UP000238563"/>
    </source>
</evidence>
<gene>
    <name evidence="2" type="ORF">C5750_17385</name>
</gene>
<name>A0A2S9JFC1_9HYPH</name>
<dbReference type="OrthoDB" id="8115848at2"/>
<organism evidence="2 3">
    <name type="scientific">Phyllobacterium myrsinacearum</name>
    <dbReference type="NCBI Taxonomy" id="28101"/>
    <lineage>
        <taxon>Bacteria</taxon>
        <taxon>Pseudomonadati</taxon>
        <taxon>Pseudomonadota</taxon>
        <taxon>Alphaproteobacteria</taxon>
        <taxon>Hyphomicrobiales</taxon>
        <taxon>Phyllobacteriaceae</taxon>
        <taxon>Phyllobacterium</taxon>
    </lineage>
</organism>